<dbReference type="EMBL" id="AZBU02000005">
    <property type="protein sequence ID" value="TKR77649.1"/>
    <property type="molecule type" value="Genomic_DNA"/>
</dbReference>
<dbReference type="InterPro" id="IPR047153">
    <property type="entry name" value="TRIM45/56/19-like"/>
</dbReference>
<dbReference type="CDD" id="cd20482">
    <property type="entry name" value="CC_brat-like"/>
    <property type="match status" value="1"/>
</dbReference>
<dbReference type="SMART" id="SM00502">
    <property type="entry name" value="BBC"/>
    <property type="match status" value="1"/>
</dbReference>
<dbReference type="SMART" id="SM00336">
    <property type="entry name" value="BBOX"/>
    <property type="match status" value="1"/>
</dbReference>
<feature type="compositionally biased region" description="Low complexity" evidence="2">
    <location>
        <begin position="72"/>
        <end position="84"/>
    </location>
</feature>
<dbReference type="PROSITE" id="PS50119">
    <property type="entry name" value="ZF_BBOX"/>
    <property type="match status" value="1"/>
</dbReference>
<dbReference type="InterPro" id="IPR003649">
    <property type="entry name" value="Bbox_C"/>
</dbReference>
<feature type="region of interest" description="Disordered" evidence="2">
    <location>
        <begin position="527"/>
        <end position="562"/>
    </location>
</feature>
<keyword evidence="1" id="KW-0862">Zinc</keyword>
<dbReference type="STRING" id="34508.A0A4U5N534"/>
<reference evidence="4 5" key="1">
    <citation type="journal article" date="2015" name="Genome Biol.">
        <title>Comparative genomics of Steinernema reveals deeply conserved gene regulatory networks.</title>
        <authorList>
            <person name="Dillman A.R."/>
            <person name="Macchietto M."/>
            <person name="Porter C.F."/>
            <person name="Rogers A."/>
            <person name="Williams B."/>
            <person name="Antoshechkin I."/>
            <person name="Lee M.M."/>
            <person name="Goodwin Z."/>
            <person name="Lu X."/>
            <person name="Lewis E.E."/>
            <person name="Goodrich-Blair H."/>
            <person name="Stock S.P."/>
            <person name="Adams B.J."/>
            <person name="Sternberg P.W."/>
            <person name="Mortazavi A."/>
        </authorList>
    </citation>
    <scope>NUCLEOTIDE SEQUENCE [LARGE SCALE GENOMIC DNA]</scope>
    <source>
        <strain evidence="4 5">ALL</strain>
    </source>
</reference>
<dbReference type="GO" id="GO:0008270">
    <property type="term" value="F:zinc ion binding"/>
    <property type="evidence" value="ECO:0007669"/>
    <property type="project" value="UniProtKB-KW"/>
</dbReference>
<dbReference type="PANTHER" id="PTHR25462:SF291">
    <property type="entry name" value="E3 UBIQUITIN-PROTEIN LIGASE TRIM45"/>
    <property type="match status" value="1"/>
</dbReference>
<dbReference type="Pfam" id="PF00643">
    <property type="entry name" value="zf-B_box"/>
    <property type="match status" value="1"/>
</dbReference>
<organism evidence="4 5">
    <name type="scientific">Steinernema carpocapsae</name>
    <name type="common">Entomopathogenic nematode</name>
    <dbReference type="NCBI Taxonomy" id="34508"/>
    <lineage>
        <taxon>Eukaryota</taxon>
        <taxon>Metazoa</taxon>
        <taxon>Ecdysozoa</taxon>
        <taxon>Nematoda</taxon>
        <taxon>Chromadorea</taxon>
        <taxon>Rhabditida</taxon>
        <taxon>Tylenchina</taxon>
        <taxon>Panagrolaimomorpha</taxon>
        <taxon>Strongyloidoidea</taxon>
        <taxon>Steinernematidae</taxon>
        <taxon>Steinernema</taxon>
    </lineage>
</organism>
<dbReference type="AlphaFoldDB" id="A0A4U5N534"/>
<dbReference type="PANTHER" id="PTHR25462">
    <property type="entry name" value="BONUS, ISOFORM C-RELATED"/>
    <property type="match status" value="1"/>
</dbReference>
<accession>A0A4U5N534</accession>
<proteinExistence type="predicted"/>
<keyword evidence="1" id="KW-0479">Metal-binding</keyword>
<feature type="domain" description="B box-type" evidence="3">
    <location>
        <begin position="249"/>
        <end position="292"/>
    </location>
</feature>
<dbReference type="GO" id="GO:0061630">
    <property type="term" value="F:ubiquitin protein ligase activity"/>
    <property type="evidence" value="ECO:0007669"/>
    <property type="project" value="TreeGrafter"/>
</dbReference>
<keyword evidence="5" id="KW-1185">Reference proteome</keyword>
<feature type="region of interest" description="Disordered" evidence="2">
    <location>
        <begin position="495"/>
        <end position="514"/>
    </location>
</feature>
<protein>
    <recommendedName>
        <fullName evidence="3">B box-type domain-containing protein</fullName>
    </recommendedName>
</protein>
<comment type="caution">
    <text evidence="4">The sequence shown here is derived from an EMBL/GenBank/DDBJ whole genome shotgun (WGS) entry which is preliminary data.</text>
</comment>
<reference evidence="4 5" key="2">
    <citation type="journal article" date="2019" name="G3 (Bethesda)">
        <title>Hybrid Assembly of the Genome of the Entomopathogenic Nematode Steinernema carpocapsae Identifies the X-Chromosome.</title>
        <authorList>
            <person name="Serra L."/>
            <person name="Macchietto M."/>
            <person name="Macias-Munoz A."/>
            <person name="McGill C.J."/>
            <person name="Rodriguez I.M."/>
            <person name="Rodriguez B."/>
            <person name="Murad R."/>
            <person name="Mortazavi A."/>
        </authorList>
    </citation>
    <scope>NUCLEOTIDE SEQUENCE [LARGE SCALE GENOMIC DNA]</scope>
    <source>
        <strain evidence="4 5">ALL</strain>
    </source>
</reference>
<feature type="region of interest" description="Disordered" evidence="2">
    <location>
        <begin position="60"/>
        <end position="84"/>
    </location>
</feature>
<gene>
    <name evidence="4" type="ORF">L596_018579</name>
</gene>
<evidence type="ECO:0000313" key="5">
    <source>
        <dbReference type="Proteomes" id="UP000298663"/>
    </source>
</evidence>
<keyword evidence="1" id="KW-0863">Zinc-finger</keyword>
<sequence>MMRECVELSSSTSCNSEPRFLSQTQSHVLLLLSLRSAFRETRSGVKHVLRRHISGEACSRDVEAEQGTRGGSYTSSSPRQSSPYAIIGRRFFGRRCGNGEEEIRAKARISPRRGRRPRGDDRSDLATTRAPIGRVRCKMLWAAESSSARAGGRSRRRGVVHTSRHRRERRRREALLAECSRRMRRDDAVAAPPRLRSAFSGIISGTSSCAHFMCQNCTMAHQFMHCFEDQSRGAEPFSHGSSPSLSDELSHNKCQQHRSQPLLYFCLSCNLAICSDCTLVDHCSPAHEVEPIEKVAEKQTALMEQLISNARNKQQELLEMFKMVDAAQQRLTVSIHRAHQNIEDNTRTLIRIIEENRRAVMKDLDNAFGAKQLQLTVIDKKIQQMTEKLSQTIEFTQRLVKYSSPTEVMAFKHLLDSRMQVFLDYNADANNLLNTPCEVEIPVVDTTHARQMLLSLLGNIRGNAEWQIGGNGLSSGQAGMPRLPSVVLPHESDLRLPEAATTSSPPRLPSVPDSPALTPAAVFFAARTTSEAPARASDPSPTTTNPCPPPSTRYRIARFGVS</sequence>
<dbReference type="SUPFAM" id="SSF57845">
    <property type="entry name" value="B-box zinc-binding domain"/>
    <property type="match status" value="1"/>
</dbReference>
<name>A0A4U5N534_STECR</name>
<dbReference type="Gene3D" id="3.30.160.60">
    <property type="entry name" value="Classic Zinc Finger"/>
    <property type="match status" value="1"/>
</dbReference>
<feature type="region of interest" description="Disordered" evidence="2">
    <location>
        <begin position="102"/>
        <end position="127"/>
    </location>
</feature>
<evidence type="ECO:0000259" key="3">
    <source>
        <dbReference type="PROSITE" id="PS50119"/>
    </source>
</evidence>
<feature type="compositionally biased region" description="Basic residues" evidence="2">
    <location>
        <begin position="106"/>
        <end position="116"/>
    </location>
</feature>
<evidence type="ECO:0000313" key="4">
    <source>
        <dbReference type="EMBL" id="TKR77649.1"/>
    </source>
</evidence>
<evidence type="ECO:0000256" key="1">
    <source>
        <dbReference type="PROSITE-ProRule" id="PRU00024"/>
    </source>
</evidence>
<dbReference type="OrthoDB" id="5853635at2759"/>
<dbReference type="InterPro" id="IPR000315">
    <property type="entry name" value="Znf_B-box"/>
</dbReference>
<evidence type="ECO:0000256" key="2">
    <source>
        <dbReference type="SAM" id="MobiDB-lite"/>
    </source>
</evidence>
<dbReference type="Proteomes" id="UP000298663">
    <property type="component" value="Unassembled WGS sequence"/>
</dbReference>